<gene>
    <name evidence="2" type="ORF">M9458_027976</name>
</gene>
<feature type="compositionally biased region" description="Low complexity" evidence="1">
    <location>
        <begin position="35"/>
        <end position="45"/>
    </location>
</feature>
<evidence type="ECO:0000313" key="2">
    <source>
        <dbReference type="EMBL" id="KAL0175646.1"/>
    </source>
</evidence>
<evidence type="ECO:0000313" key="3">
    <source>
        <dbReference type="Proteomes" id="UP001529510"/>
    </source>
</evidence>
<accession>A0ABD0PPL1</accession>
<comment type="caution">
    <text evidence="2">The sequence shown here is derived from an EMBL/GenBank/DDBJ whole genome shotgun (WGS) entry which is preliminary data.</text>
</comment>
<feature type="non-terminal residue" evidence="2">
    <location>
        <position position="1"/>
    </location>
</feature>
<reference evidence="2 3" key="1">
    <citation type="submission" date="2024-05" db="EMBL/GenBank/DDBJ databases">
        <title>Genome sequencing and assembly of Indian major carp, Cirrhinus mrigala (Hamilton, 1822).</title>
        <authorList>
            <person name="Mohindra V."/>
            <person name="Chowdhury L.M."/>
            <person name="Lal K."/>
            <person name="Jena J.K."/>
        </authorList>
    </citation>
    <scope>NUCLEOTIDE SEQUENCE [LARGE SCALE GENOMIC DNA]</scope>
    <source>
        <strain evidence="2">CM1030</strain>
        <tissue evidence="2">Blood</tissue>
    </source>
</reference>
<sequence length="52" mass="5382">LDGIVEDGVGGLSVFPSLGDDPEEGEEEDDDLPLDSEPLPGSLSPETEDPSL</sequence>
<dbReference type="EMBL" id="JAMKFB020000014">
    <property type="protein sequence ID" value="KAL0175646.1"/>
    <property type="molecule type" value="Genomic_DNA"/>
</dbReference>
<protein>
    <submittedName>
        <fullName evidence="2">Uncharacterized protein</fullName>
    </submittedName>
</protein>
<feature type="compositionally biased region" description="Acidic residues" evidence="1">
    <location>
        <begin position="20"/>
        <end position="34"/>
    </location>
</feature>
<feature type="region of interest" description="Disordered" evidence="1">
    <location>
        <begin position="1"/>
        <end position="52"/>
    </location>
</feature>
<keyword evidence="3" id="KW-1185">Reference proteome</keyword>
<dbReference type="Proteomes" id="UP001529510">
    <property type="component" value="Unassembled WGS sequence"/>
</dbReference>
<dbReference type="AlphaFoldDB" id="A0ABD0PPL1"/>
<name>A0ABD0PPL1_CIRMR</name>
<organism evidence="2 3">
    <name type="scientific">Cirrhinus mrigala</name>
    <name type="common">Mrigala</name>
    <dbReference type="NCBI Taxonomy" id="683832"/>
    <lineage>
        <taxon>Eukaryota</taxon>
        <taxon>Metazoa</taxon>
        <taxon>Chordata</taxon>
        <taxon>Craniata</taxon>
        <taxon>Vertebrata</taxon>
        <taxon>Euteleostomi</taxon>
        <taxon>Actinopterygii</taxon>
        <taxon>Neopterygii</taxon>
        <taxon>Teleostei</taxon>
        <taxon>Ostariophysi</taxon>
        <taxon>Cypriniformes</taxon>
        <taxon>Cyprinidae</taxon>
        <taxon>Labeoninae</taxon>
        <taxon>Labeonini</taxon>
        <taxon>Cirrhinus</taxon>
    </lineage>
</organism>
<feature type="non-terminal residue" evidence="2">
    <location>
        <position position="52"/>
    </location>
</feature>
<evidence type="ECO:0000256" key="1">
    <source>
        <dbReference type="SAM" id="MobiDB-lite"/>
    </source>
</evidence>
<proteinExistence type="predicted"/>